<evidence type="ECO:0000256" key="6">
    <source>
        <dbReference type="ARBA" id="ARBA00023004"/>
    </source>
</evidence>
<keyword evidence="13" id="KW-1185">Reference proteome</keyword>
<feature type="domain" description="ABC transporter" evidence="11">
    <location>
        <begin position="4"/>
        <end position="239"/>
    </location>
</feature>
<feature type="compositionally biased region" description="Basic and acidic residues" evidence="10">
    <location>
        <begin position="349"/>
        <end position="358"/>
    </location>
</feature>
<dbReference type="InterPro" id="IPR003439">
    <property type="entry name" value="ABC_transporter-like_ATP-bd"/>
</dbReference>
<protein>
    <recommendedName>
        <fullName evidence="9">ABC-type quaternary amine transporter</fullName>
        <ecNumber evidence="9">7.6.2.9</ecNumber>
    </recommendedName>
</protein>
<dbReference type="InterPro" id="IPR050093">
    <property type="entry name" value="ABC_SmlMolc_Importer"/>
</dbReference>
<evidence type="ECO:0000259" key="11">
    <source>
        <dbReference type="PROSITE" id="PS50893"/>
    </source>
</evidence>
<keyword evidence="3" id="KW-0410">Iron transport</keyword>
<reference evidence="12 13" key="1">
    <citation type="submission" date="2019-06" db="EMBL/GenBank/DDBJ databases">
        <title>Sequencing the genomes of 1000 actinobacteria strains.</title>
        <authorList>
            <person name="Klenk H.-P."/>
        </authorList>
    </citation>
    <scope>NUCLEOTIDE SEQUENCE [LARGE SCALE GENOMIC DNA]</scope>
    <source>
        <strain evidence="12 13">DSM 21947</strain>
    </source>
</reference>
<keyword evidence="2" id="KW-1003">Cell membrane</keyword>
<dbReference type="PROSITE" id="PS50893">
    <property type="entry name" value="ABC_TRANSPORTER_2"/>
    <property type="match status" value="1"/>
</dbReference>
<keyword evidence="5 12" id="KW-0067">ATP-binding</keyword>
<evidence type="ECO:0000256" key="4">
    <source>
        <dbReference type="ARBA" id="ARBA00022741"/>
    </source>
</evidence>
<dbReference type="InterPro" id="IPR003593">
    <property type="entry name" value="AAA+_ATPase"/>
</dbReference>
<dbReference type="InterPro" id="IPR015853">
    <property type="entry name" value="ABC_transpr_FbpC"/>
</dbReference>
<dbReference type="PANTHER" id="PTHR42781">
    <property type="entry name" value="SPERMIDINE/PUTRESCINE IMPORT ATP-BINDING PROTEIN POTA"/>
    <property type="match status" value="1"/>
</dbReference>
<sequence length="383" mass="40988">MSSIALDSVGLRFADGTRGLDNIDLTIADGEFVALVGPSGSGKTTLLRTIAGFIAPTNGGIRIGGELVAGDKTFVQPEHRRLGMVFQQHAIWPHWDVAGNVGYSLKLAKQPRAARAARVAEVLELVGLAGMEKRNPATLSGGQRQRVALARALATAPRALLLDEALSALDEPLRARLRLELRTLTRAMGLTVVHVTHDRDEALALADRVVVLDHGRIQQAGTPEQLVTEPSQPFVARFLSDATVIPGKIVDQCFTAAAHVLRLSSDEIDGNHVNGCGSIAILPGDIRLHPAAGAGPHGIVVSSLFGREGSDVVVCWDGIDFRCLVPGRRPAVGEKFSIEIAHALYYPDDTTRSSERPSAELSVSPRAEESETMAKEPMQKRAR</sequence>
<dbReference type="GO" id="GO:0015418">
    <property type="term" value="F:ABC-type quaternary ammonium compound transporting activity"/>
    <property type="evidence" value="ECO:0007669"/>
    <property type="project" value="UniProtKB-EC"/>
</dbReference>
<dbReference type="GO" id="GO:0015408">
    <property type="term" value="F:ABC-type ferric iron transporter activity"/>
    <property type="evidence" value="ECO:0007669"/>
    <property type="project" value="InterPro"/>
</dbReference>
<dbReference type="EC" id="7.6.2.9" evidence="9"/>
<evidence type="ECO:0000256" key="5">
    <source>
        <dbReference type="ARBA" id="ARBA00022840"/>
    </source>
</evidence>
<dbReference type="InterPro" id="IPR017871">
    <property type="entry name" value="ABC_transporter-like_CS"/>
</dbReference>
<dbReference type="Gene3D" id="3.40.50.300">
    <property type="entry name" value="P-loop containing nucleotide triphosphate hydrolases"/>
    <property type="match status" value="1"/>
</dbReference>
<organism evidence="12 13">
    <name type="scientific">Rhodoglobus vestalii</name>
    <dbReference type="NCBI Taxonomy" id="193384"/>
    <lineage>
        <taxon>Bacteria</taxon>
        <taxon>Bacillati</taxon>
        <taxon>Actinomycetota</taxon>
        <taxon>Actinomycetes</taxon>
        <taxon>Micrococcales</taxon>
        <taxon>Microbacteriaceae</taxon>
        <taxon>Rhodoglobus</taxon>
    </lineage>
</organism>
<dbReference type="GO" id="GO:0005524">
    <property type="term" value="F:ATP binding"/>
    <property type="evidence" value="ECO:0007669"/>
    <property type="project" value="UniProtKB-KW"/>
</dbReference>
<evidence type="ECO:0000256" key="9">
    <source>
        <dbReference type="ARBA" id="ARBA00066388"/>
    </source>
</evidence>
<dbReference type="InterPro" id="IPR027417">
    <property type="entry name" value="P-loop_NTPase"/>
</dbReference>
<evidence type="ECO:0000256" key="3">
    <source>
        <dbReference type="ARBA" id="ARBA00022496"/>
    </source>
</evidence>
<evidence type="ECO:0000313" key="13">
    <source>
        <dbReference type="Proteomes" id="UP000316560"/>
    </source>
</evidence>
<dbReference type="PROSITE" id="PS00211">
    <property type="entry name" value="ABC_TRANSPORTER_1"/>
    <property type="match status" value="1"/>
</dbReference>
<name>A0A8H2K831_9MICO</name>
<dbReference type="Proteomes" id="UP000316560">
    <property type="component" value="Unassembled WGS sequence"/>
</dbReference>
<dbReference type="EMBL" id="VFRA01000001">
    <property type="protein sequence ID" value="TQO20885.1"/>
    <property type="molecule type" value="Genomic_DNA"/>
</dbReference>
<keyword evidence="4" id="KW-0547">Nucleotide-binding</keyword>
<dbReference type="PANTHER" id="PTHR42781:SF4">
    <property type="entry name" value="SPERMIDINE_PUTRESCINE IMPORT ATP-BINDING PROTEIN POTA"/>
    <property type="match status" value="1"/>
</dbReference>
<evidence type="ECO:0000313" key="12">
    <source>
        <dbReference type="EMBL" id="TQO20885.1"/>
    </source>
</evidence>
<feature type="compositionally biased region" description="Basic and acidic residues" evidence="10">
    <location>
        <begin position="366"/>
        <end position="383"/>
    </location>
</feature>
<evidence type="ECO:0000256" key="8">
    <source>
        <dbReference type="ARBA" id="ARBA00023136"/>
    </source>
</evidence>
<dbReference type="AlphaFoldDB" id="A0A8H2K831"/>
<dbReference type="Pfam" id="PF00005">
    <property type="entry name" value="ABC_tran"/>
    <property type="match status" value="1"/>
</dbReference>
<dbReference type="CDD" id="cd03259">
    <property type="entry name" value="ABC_Carb_Solutes_like"/>
    <property type="match status" value="1"/>
</dbReference>
<dbReference type="GO" id="GO:0016020">
    <property type="term" value="C:membrane"/>
    <property type="evidence" value="ECO:0007669"/>
    <property type="project" value="InterPro"/>
</dbReference>
<dbReference type="OrthoDB" id="4395244at2"/>
<comment type="caution">
    <text evidence="12">The sequence shown here is derived from an EMBL/GenBank/DDBJ whole genome shotgun (WGS) entry which is preliminary data.</text>
</comment>
<dbReference type="GO" id="GO:0016887">
    <property type="term" value="F:ATP hydrolysis activity"/>
    <property type="evidence" value="ECO:0007669"/>
    <property type="project" value="InterPro"/>
</dbReference>
<evidence type="ECO:0000256" key="7">
    <source>
        <dbReference type="ARBA" id="ARBA00023065"/>
    </source>
</evidence>
<accession>A0A8H2K831</accession>
<feature type="region of interest" description="Disordered" evidence="10">
    <location>
        <begin position="349"/>
        <end position="383"/>
    </location>
</feature>
<dbReference type="RefSeq" id="WP_141991127.1">
    <property type="nucleotide sequence ID" value="NZ_VFRA01000001.1"/>
</dbReference>
<keyword evidence="7" id="KW-0406">Ion transport</keyword>
<evidence type="ECO:0000256" key="2">
    <source>
        <dbReference type="ARBA" id="ARBA00022475"/>
    </source>
</evidence>
<dbReference type="FunFam" id="3.40.50.300:FF:000425">
    <property type="entry name" value="Probable ABC transporter, ATP-binding subunit"/>
    <property type="match status" value="1"/>
</dbReference>
<dbReference type="SMART" id="SM00382">
    <property type="entry name" value="AAA"/>
    <property type="match status" value="1"/>
</dbReference>
<keyword evidence="6" id="KW-0408">Iron</keyword>
<proteinExistence type="predicted"/>
<dbReference type="SUPFAM" id="SSF52540">
    <property type="entry name" value="P-loop containing nucleoside triphosphate hydrolases"/>
    <property type="match status" value="1"/>
</dbReference>
<gene>
    <name evidence="12" type="ORF">FB472_2541</name>
</gene>
<keyword evidence="8" id="KW-0472">Membrane</keyword>
<evidence type="ECO:0000256" key="10">
    <source>
        <dbReference type="SAM" id="MobiDB-lite"/>
    </source>
</evidence>
<evidence type="ECO:0000256" key="1">
    <source>
        <dbReference type="ARBA" id="ARBA00022448"/>
    </source>
</evidence>
<keyword evidence="1" id="KW-0813">Transport</keyword>